<protein>
    <submittedName>
        <fullName evidence="1">DUF3568 family protein</fullName>
    </submittedName>
</protein>
<dbReference type="InterPro" id="IPR021952">
    <property type="entry name" value="Flpp3-like"/>
</dbReference>
<dbReference type="AlphaFoldDB" id="A0A7V1I3T8"/>
<feature type="non-terminal residue" evidence="1">
    <location>
        <position position="115"/>
    </location>
</feature>
<proteinExistence type="predicted"/>
<accession>A0A7V1I3T8</accession>
<dbReference type="EMBL" id="DRKW01000036">
    <property type="protein sequence ID" value="HEB73715.1"/>
    <property type="molecule type" value="Genomic_DNA"/>
</dbReference>
<dbReference type="PROSITE" id="PS51257">
    <property type="entry name" value="PROKAR_LIPOPROTEIN"/>
    <property type="match status" value="1"/>
</dbReference>
<name>A0A7V1I3T8_DESA2</name>
<gene>
    <name evidence="1" type="ORF">ENJ03_00645</name>
</gene>
<comment type="caution">
    <text evidence="1">The sequence shown here is derived from an EMBL/GenBank/DDBJ whole genome shotgun (WGS) entry which is preliminary data.</text>
</comment>
<organism evidence="1">
    <name type="scientific">Desulfofervidus auxilii</name>
    <dbReference type="NCBI Taxonomy" id="1621989"/>
    <lineage>
        <taxon>Bacteria</taxon>
        <taxon>Pseudomonadati</taxon>
        <taxon>Thermodesulfobacteriota</taxon>
        <taxon>Candidatus Desulfofervidia</taxon>
        <taxon>Candidatus Desulfofervidales</taxon>
        <taxon>Candidatus Desulfofervidaceae</taxon>
        <taxon>Candidatus Desulfofervidus</taxon>
    </lineage>
</organism>
<sequence length="115" mass="12938">MLMKRLIVLFILLFLIGCGYTIVKDKGTETGGSTYSRIKGELIIEYNKPYEQVWEATNKALKDLSIEVEESERDQLTGRITAYLVSGSKVVIDLKNKPSNITNVKIKIGRLGDKD</sequence>
<reference evidence="1" key="1">
    <citation type="journal article" date="2020" name="mSystems">
        <title>Genome- and Community-Level Interaction Insights into Carbon Utilization and Element Cycling Functions of Hydrothermarchaeota in Hydrothermal Sediment.</title>
        <authorList>
            <person name="Zhou Z."/>
            <person name="Liu Y."/>
            <person name="Xu W."/>
            <person name="Pan J."/>
            <person name="Luo Z.H."/>
            <person name="Li M."/>
        </authorList>
    </citation>
    <scope>NUCLEOTIDE SEQUENCE [LARGE SCALE GENOMIC DNA]</scope>
    <source>
        <strain evidence="1">HyVt-45</strain>
    </source>
</reference>
<evidence type="ECO:0000313" key="1">
    <source>
        <dbReference type="EMBL" id="HEB73715.1"/>
    </source>
</evidence>
<dbReference type="Pfam" id="PF12092">
    <property type="entry name" value="DUF3568"/>
    <property type="match status" value="1"/>
</dbReference>
<dbReference type="Proteomes" id="UP000886268">
    <property type="component" value="Unassembled WGS sequence"/>
</dbReference>